<dbReference type="EMBL" id="BKCJ010006374">
    <property type="protein sequence ID" value="GEU71808.1"/>
    <property type="molecule type" value="Genomic_DNA"/>
</dbReference>
<dbReference type="AlphaFoldDB" id="A0A6L2MD36"/>
<proteinExistence type="predicted"/>
<evidence type="ECO:0000313" key="2">
    <source>
        <dbReference type="EMBL" id="GEU71808.1"/>
    </source>
</evidence>
<accession>A0A6L2MD36</accession>
<feature type="compositionally biased region" description="Basic and acidic residues" evidence="1">
    <location>
        <begin position="90"/>
        <end position="100"/>
    </location>
</feature>
<feature type="region of interest" description="Disordered" evidence="1">
    <location>
        <begin position="90"/>
        <end position="122"/>
    </location>
</feature>
<evidence type="ECO:0000256" key="1">
    <source>
        <dbReference type="SAM" id="MobiDB-lite"/>
    </source>
</evidence>
<name>A0A6L2MD36_TANCI</name>
<protein>
    <submittedName>
        <fullName evidence="2">Uncharacterized protein</fullName>
    </submittedName>
</protein>
<organism evidence="2">
    <name type="scientific">Tanacetum cinerariifolium</name>
    <name type="common">Dalmatian daisy</name>
    <name type="synonym">Chrysanthemum cinerariifolium</name>
    <dbReference type="NCBI Taxonomy" id="118510"/>
    <lineage>
        <taxon>Eukaryota</taxon>
        <taxon>Viridiplantae</taxon>
        <taxon>Streptophyta</taxon>
        <taxon>Embryophyta</taxon>
        <taxon>Tracheophyta</taxon>
        <taxon>Spermatophyta</taxon>
        <taxon>Magnoliopsida</taxon>
        <taxon>eudicotyledons</taxon>
        <taxon>Gunneridae</taxon>
        <taxon>Pentapetalae</taxon>
        <taxon>asterids</taxon>
        <taxon>campanulids</taxon>
        <taxon>Asterales</taxon>
        <taxon>Asteraceae</taxon>
        <taxon>Asteroideae</taxon>
        <taxon>Anthemideae</taxon>
        <taxon>Anthemidinae</taxon>
        <taxon>Tanacetum</taxon>
    </lineage>
</organism>
<reference evidence="2" key="1">
    <citation type="journal article" date="2019" name="Sci. Rep.">
        <title>Draft genome of Tanacetum cinerariifolium, the natural source of mosquito coil.</title>
        <authorList>
            <person name="Yamashiro T."/>
            <person name="Shiraishi A."/>
            <person name="Satake H."/>
            <person name="Nakayama K."/>
        </authorList>
    </citation>
    <scope>NUCLEOTIDE SEQUENCE</scope>
</reference>
<gene>
    <name evidence="2" type="ORF">Tci_043786</name>
</gene>
<sequence length="287" mass="32735">MHNYDMLPPSHGGTMAMTSEAPVPQDYNASFAVPCLSIHAIYVMYCRYIRSLSVMLSRISFHVLIRQGLLLLVSYRVIAWYKHESGFHDPRGSKGGTKKDRNTKKSRSKVVRKSNDDPVSANEEDMISMAEKIHDMKHQMLKVPEIKGNGHILHSIRVEYEWKPTRCSTLTLNPFDILNMLEKDVWAALSDTACSKGDMPHVNVGNNKVVNLNNKDSDSNAIEYTNETSSFRDHKIFKVTSSSMGGDESEKSSLYERWNETYDDNLYNDDKCKDLTPQQLAFFDLLI</sequence>
<feature type="compositionally biased region" description="Basic residues" evidence="1">
    <location>
        <begin position="101"/>
        <end position="112"/>
    </location>
</feature>
<comment type="caution">
    <text evidence="2">The sequence shown here is derived from an EMBL/GenBank/DDBJ whole genome shotgun (WGS) entry which is preliminary data.</text>
</comment>